<dbReference type="EMBL" id="JACHYB010000001">
    <property type="protein sequence ID" value="MBB3187218.1"/>
    <property type="molecule type" value="Genomic_DNA"/>
</dbReference>
<gene>
    <name evidence="8" type="ORF">FHX64_001381</name>
</gene>
<dbReference type="AlphaFoldDB" id="A0A7W5H152"/>
<comment type="subcellular location">
    <subcellularLocation>
        <location evidence="1">Cell membrane</location>
        <topology evidence="1">Multi-pass membrane protein</topology>
    </subcellularLocation>
</comment>
<feature type="domain" description="Polysaccharide chain length determinant N-terminal" evidence="7">
    <location>
        <begin position="18"/>
        <end position="77"/>
    </location>
</feature>
<evidence type="ECO:0000256" key="4">
    <source>
        <dbReference type="ARBA" id="ARBA00022989"/>
    </source>
</evidence>
<feature type="transmembrane region" description="Helical" evidence="6">
    <location>
        <begin position="32"/>
        <end position="51"/>
    </location>
</feature>
<keyword evidence="5 6" id="KW-0472">Membrane</keyword>
<evidence type="ECO:0000259" key="7">
    <source>
        <dbReference type="Pfam" id="PF02706"/>
    </source>
</evidence>
<evidence type="ECO:0000313" key="9">
    <source>
        <dbReference type="Proteomes" id="UP000544222"/>
    </source>
</evidence>
<sequence>MGPEKTNDEISLQEILFHLGEIKKLILQKKKWVVGMGLAGAVIGLIASFLIKPTYTATLSFAIQDDQSSSMSNISSLASQFGFSLGGGTSGAFGGDNLYALFMSHRLIENTLLQPVQIDGKATNLLNLYIDTYHLREGWAKSKNPTMRNMQFPVNQQQSTFTRAQDSILEAIYTTIIKKPMLTAQSRDKKLSIGDITFVSQNELLSQLFVENLIQVTTNFYVATKTKVARQNYETLLHQADSVEAVYDNAVASRAALADNAPNMVKQIGGVSLIRKSTDMQIAAATLIEMKKNLEVLKLSIDQDTPLVQVIDSPTLPLQKHKLGKAKGIVLGGLIGGFVIVMFLVLVYFYRKLKENLLYPDHHSKA</sequence>
<evidence type="ECO:0000256" key="6">
    <source>
        <dbReference type="SAM" id="Phobius"/>
    </source>
</evidence>
<keyword evidence="4 6" id="KW-1133">Transmembrane helix</keyword>
<evidence type="ECO:0000256" key="1">
    <source>
        <dbReference type="ARBA" id="ARBA00004651"/>
    </source>
</evidence>
<protein>
    <recommendedName>
        <fullName evidence="7">Polysaccharide chain length determinant N-terminal domain-containing protein</fullName>
    </recommendedName>
</protein>
<accession>A0A7W5H152</accession>
<reference evidence="8 9" key="1">
    <citation type="submission" date="2020-08" db="EMBL/GenBank/DDBJ databases">
        <title>Genomic Encyclopedia of Type Strains, Phase IV (KMG-IV): sequencing the most valuable type-strain genomes for metagenomic binning, comparative biology and taxonomic classification.</title>
        <authorList>
            <person name="Goeker M."/>
        </authorList>
    </citation>
    <scope>NUCLEOTIDE SEQUENCE [LARGE SCALE GENOMIC DNA]</scope>
    <source>
        <strain evidence="8 9">DSM 27471</strain>
    </source>
</reference>
<keyword evidence="2" id="KW-1003">Cell membrane</keyword>
<evidence type="ECO:0000256" key="2">
    <source>
        <dbReference type="ARBA" id="ARBA00022475"/>
    </source>
</evidence>
<dbReference type="PANTHER" id="PTHR32309:SF31">
    <property type="entry name" value="CAPSULAR EXOPOLYSACCHARIDE FAMILY"/>
    <property type="match status" value="1"/>
</dbReference>
<dbReference type="Proteomes" id="UP000544222">
    <property type="component" value="Unassembled WGS sequence"/>
</dbReference>
<dbReference type="Pfam" id="PF02706">
    <property type="entry name" value="Wzz"/>
    <property type="match status" value="1"/>
</dbReference>
<evidence type="ECO:0000256" key="5">
    <source>
        <dbReference type="ARBA" id="ARBA00023136"/>
    </source>
</evidence>
<evidence type="ECO:0000256" key="3">
    <source>
        <dbReference type="ARBA" id="ARBA00022692"/>
    </source>
</evidence>
<dbReference type="InterPro" id="IPR050445">
    <property type="entry name" value="Bact_polysacc_biosynth/exp"/>
</dbReference>
<feature type="transmembrane region" description="Helical" evidence="6">
    <location>
        <begin position="329"/>
        <end position="350"/>
    </location>
</feature>
<proteinExistence type="predicted"/>
<dbReference type="RefSeq" id="WP_183413007.1">
    <property type="nucleotide sequence ID" value="NZ_JACHYB010000001.1"/>
</dbReference>
<dbReference type="PANTHER" id="PTHR32309">
    <property type="entry name" value="TYROSINE-PROTEIN KINASE"/>
    <property type="match status" value="1"/>
</dbReference>
<keyword evidence="3 6" id="KW-0812">Transmembrane</keyword>
<dbReference type="InterPro" id="IPR003856">
    <property type="entry name" value="LPS_length_determ_N"/>
</dbReference>
<comment type="caution">
    <text evidence="8">The sequence shown here is derived from an EMBL/GenBank/DDBJ whole genome shotgun (WGS) entry which is preliminary data.</text>
</comment>
<dbReference type="GO" id="GO:0005886">
    <property type="term" value="C:plasma membrane"/>
    <property type="evidence" value="ECO:0007669"/>
    <property type="project" value="UniProtKB-SubCell"/>
</dbReference>
<evidence type="ECO:0000313" key="8">
    <source>
        <dbReference type="EMBL" id="MBB3187218.1"/>
    </source>
</evidence>
<organism evidence="8 9">
    <name type="scientific">Microbacter margulisiae</name>
    <dbReference type="NCBI Taxonomy" id="1350067"/>
    <lineage>
        <taxon>Bacteria</taxon>
        <taxon>Pseudomonadati</taxon>
        <taxon>Bacteroidota</taxon>
        <taxon>Bacteroidia</taxon>
        <taxon>Bacteroidales</taxon>
        <taxon>Porphyromonadaceae</taxon>
        <taxon>Microbacter</taxon>
    </lineage>
</organism>
<name>A0A7W5H152_9PORP</name>
<keyword evidence="9" id="KW-1185">Reference proteome</keyword>